<evidence type="ECO:0000256" key="6">
    <source>
        <dbReference type="ARBA" id="ARBA00023136"/>
    </source>
</evidence>
<dbReference type="SUPFAM" id="SSF47384">
    <property type="entry name" value="Homodimeric domain of signal transducing histidine kinase"/>
    <property type="match status" value="1"/>
</dbReference>
<dbReference type="GO" id="GO:0030295">
    <property type="term" value="F:protein kinase activator activity"/>
    <property type="evidence" value="ECO:0007669"/>
    <property type="project" value="TreeGrafter"/>
</dbReference>
<proteinExistence type="predicted"/>
<dbReference type="InterPro" id="IPR003594">
    <property type="entry name" value="HATPase_dom"/>
</dbReference>
<dbReference type="InterPro" id="IPR000700">
    <property type="entry name" value="PAS-assoc_C"/>
</dbReference>
<evidence type="ECO:0000256" key="1">
    <source>
        <dbReference type="ARBA" id="ARBA00000085"/>
    </source>
</evidence>
<dbReference type="AlphaFoldDB" id="A0A2H3NXQ9"/>
<dbReference type="PRINTS" id="PR00344">
    <property type="entry name" value="BCTRLSENSOR"/>
</dbReference>
<dbReference type="InterPro" id="IPR029016">
    <property type="entry name" value="GAF-like_dom_sf"/>
</dbReference>
<dbReference type="Proteomes" id="UP000221024">
    <property type="component" value="Unassembled WGS sequence"/>
</dbReference>
<evidence type="ECO:0000259" key="10">
    <source>
        <dbReference type="PROSITE" id="PS50113"/>
    </source>
</evidence>
<dbReference type="Gene3D" id="3.30.565.10">
    <property type="entry name" value="Histidine kinase-like ATPase, C-terminal domain"/>
    <property type="match status" value="1"/>
</dbReference>
<dbReference type="EMBL" id="PDEP01000015">
    <property type="protein sequence ID" value="PEN05190.1"/>
    <property type="molecule type" value="Genomic_DNA"/>
</dbReference>
<keyword evidence="12" id="KW-1185">Reference proteome</keyword>
<keyword evidence="5" id="KW-0418">Kinase</keyword>
<feature type="coiled-coil region" evidence="7">
    <location>
        <begin position="196"/>
        <end position="230"/>
    </location>
</feature>
<dbReference type="GO" id="GO:0000156">
    <property type="term" value="F:phosphorelay response regulator activity"/>
    <property type="evidence" value="ECO:0007669"/>
    <property type="project" value="TreeGrafter"/>
</dbReference>
<evidence type="ECO:0000256" key="2">
    <source>
        <dbReference type="ARBA" id="ARBA00012438"/>
    </source>
</evidence>
<dbReference type="SUPFAM" id="SSF55785">
    <property type="entry name" value="PYP-like sensor domain (PAS domain)"/>
    <property type="match status" value="2"/>
</dbReference>
<protein>
    <recommendedName>
        <fullName evidence="2">histidine kinase</fullName>
        <ecNumber evidence="2">2.7.13.3</ecNumber>
    </recommendedName>
</protein>
<feature type="domain" description="Histidine kinase" evidence="8">
    <location>
        <begin position="538"/>
        <end position="752"/>
    </location>
</feature>
<dbReference type="PROSITE" id="PS50113">
    <property type="entry name" value="PAC"/>
    <property type="match status" value="1"/>
</dbReference>
<dbReference type="InterPro" id="IPR003661">
    <property type="entry name" value="HisK_dim/P_dom"/>
</dbReference>
<dbReference type="InterPro" id="IPR050351">
    <property type="entry name" value="BphY/WalK/GraS-like"/>
</dbReference>
<dbReference type="PANTHER" id="PTHR42878">
    <property type="entry name" value="TWO-COMPONENT HISTIDINE KINASE"/>
    <property type="match status" value="1"/>
</dbReference>
<dbReference type="PROSITE" id="PS50109">
    <property type="entry name" value="HIS_KIN"/>
    <property type="match status" value="1"/>
</dbReference>
<evidence type="ECO:0000256" key="3">
    <source>
        <dbReference type="ARBA" id="ARBA00022553"/>
    </source>
</evidence>
<keyword evidence="3" id="KW-0597">Phosphoprotein</keyword>
<dbReference type="Pfam" id="PF02518">
    <property type="entry name" value="HATPase_c"/>
    <property type="match status" value="1"/>
</dbReference>
<dbReference type="PROSITE" id="PS50112">
    <property type="entry name" value="PAS"/>
    <property type="match status" value="1"/>
</dbReference>
<dbReference type="Gene3D" id="3.30.450.20">
    <property type="entry name" value="PAS domain"/>
    <property type="match status" value="2"/>
</dbReference>
<evidence type="ECO:0000256" key="5">
    <source>
        <dbReference type="ARBA" id="ARBA00022777"/>
    </source>
</evidence>
<dbReference type="InterPro" id="IPR003018">
    <property type="entry name" value="GAF"/>
</dbReference>
<dbReference type="InterPro" id="IPR036890">
    <property type="entry name" value="HATPase_C_sf"/>
</dbReference>
<dbReference type="NCBIfam" id="TIGR00229">
    <property type="entry name" value="sensory_box"/>
    <property type="match status" value="2"/>
</dbReference>
<evidence type="ECO:0000256" key="4">
    <source>
        <dbReference type="ARBA" id="ARBA00022679"/>
    </source>
</evidence>
<dbReference type="GO" id="GO:0016020">
    <property type="term" value="C:membrane"/>
    <property type="evidence" value="ECO:0007669"/>
    <property type="project" value="UniProtKB-SubCell"/>
</dbReference>
<name>A0A2H3NXQ9_9BACT</name>
<dbReference type="SUPFAM" id="SSF55874">
    <property type="entry name" value="ATPase domain of HSP90 chaperone/DNA topoisomerase II/histidine kinase"/>
    <property type="match status" value="1"/>
</dbReference>
<dbReference type="InterPro" id="IPR005467">
    <property type="entry name" value="His_kinase_dom"/>
</dbReference>
<dbReference type="GO" id="GO:0000155">
    <property type="term" value="F:phosphorelay sensor kinase activity"/>
    <property type="evidence" value="ECO:0007669"/>
    <property type="project" value="InterPro"/>
</dbReference>
<keyword evidence="6" id="KW-0472">Membrane</keyword>
<dbReference type="GO" id="GO:0007234">
    <property type="term" value="P:osmosensory signaling via phosphorelay pathway"/>
    <property type="evidence" value="ECO:0007669"/>
    <property type="project" value="TreeGrafter"/>
</dbReference>
<dbReference type="SUPFAM" id="SSF55781">
    <property type="entry name" value="GAF domain-like"/>
    <property type="match status" value="1"/>
</dbReference>
<comment type="catalytic activity">
    <reaction evidence="1">
        <text>ATP + protein L-histidine = ADP + protein N-phospho-L-histidine.</text>
        <dbReference type="EC" id="2.7.13.3"/>
    </reaction>
</comment>
<dbReference type="SMART" id="SM00388">
    <property type="entry name" value="HisKA"/>
    <property type="match status" value="1"/>
</dbReference>
<dbReference type="InterPro" id="IPR035965">
    <property type="entry name" value="PAS-like_dom_sf"/>
</dbReference>
<dbReference type="InterPro" id="IPR036097">
    <property type="entry name" value="HisK_dim/P_sf"/>
</dbReference>
<accession>A0A2H3NXQ9</accession>
<dbReference type="Pfam" id="PF13426">
    <property type="entry name" value="PAS_9"/>
    <property type="match status" value="2"/>
</dbReference>
<dbReference type="CDD" id="cd00082">
    <property type="entry name" value="HisKA"/>
    <property type="match status" value="1"/>
</dbReference>
<keyword evidence="7" id="KW-0175">Coiled coil</keyword>
<evidence type="ECO:0000313" key="12">
    <source>
        <dbReference type="Proteomes" id="UP000221024"/>
    </source>
</evidence>
<gene>
    <name evidence="11" type="ORF">CRI93_13330</name>
</gene>
<dbReference type="SMART" id="SM00091">
    <property type="entry name" value="PAS"/>
    <property type="match status" value="2"/>
</dbReference>
<evidence type="ECO:0000259" key="9">
    <source>
        <dbReference type="PROSITE" id="PS50112"/>
    </source>
</evidence>
<organism evidence="11 12">
    <name type="scientific">Longimonas halophila</name>
    <dbReference type="NCBI Taxonomy" id="1469170"/>
    <lineage>
        <taxon>Bacteria</taxon>
        <taxon>Pseudomonadati</taxon>
        <taxon>Rhodothermota</taxon>
        <taxon>Rhodothermia</taxon>
        <taxon>Rhodothermales</taxon>
        <taxon>Salisaetaceae</taxon>
        <taxon>Longimonas</taxon>
    </lineage>
</organism>
<dbReference type="SMART" id="SM00065">
    <property type="entry name" value="GAF"/>
    <property type="match status" value="1"/>
</dbReference>
<evidence type="ECO:0000256" key="7">
    <source>
        <dbReference type="SAM" id="Coils"/>
    </source>
</evidence>
<dbReference type="EC" id="2.7.13.3" evidence="2"/>
<comment type="caution">
    <text evidence="11">The sequence shown here is derived from an EMBL/GenBank/DDBJ whole genome shotgun (WGS) entry which is preliminary data.</text>
</comment>
<evidence type="ECO:0000259" key="8">
    <source>
        <dbReference type="PROSITE" id="PS50109"/>
    </source>
</evidence>
<dbReference type="SMART" id="SM00086">
    <property type="entry name" value="PAC"/>
    <property type="match status" value="2"/>
</dbReference>
<dbReference type="Pfam" id="PF13185">
    <property type="entry name" value="GAF_2"/>
    <property type="match status" value="1"/>
</dbReference>
<dbReference type="FunFam" id="3.30.565.10:FF:000006">
    <property type="entry name" value="Sensor histidine kinase WalK"/>
    <property type="match status" value="1"/>
</dbReference>
<feature type="domain" description="PAC" evidence="10">
    <location>
        <begin position="138"/>
        <end position="190"/>
    </location>
</feature>
<feature type="domain" description="PAS" evidence="9">
    <location>
        <begin position="63"/>
        <end position="135"/>
    </location>
</feature>
<dbReference type="CDD" id="cd00130">
    <property type="entry name" value="PAS"/>
    <property type="match status" value="2"/>
</dbReference>
<dbReference type="InterPro" id="IPR004358">
    <property type="entry name" value="Sig_transdc_His_kin-like_C"/>
</dbReference>
<dbReference type="OrthoDB" id="9766459at2"/>
<dbReference type="InterPro" id="IPR001610">
    <property type="entry name" value="PAC"/>
</dbReference>
<dbReference type="Gene3D" id="1.10.287.130">
    <property type="match status" value="1"/>
</dbReference>
<keyword evidence="4" id="KW-0808">Transferase</keyword>
<dbReference type="SMART" id="SM00387">
    <property type="entry name" value="HATPase_c"/>
    <property type="match status" value="1"/>
</dbReference>
<reference evidence="11 12" key="1">
    <citation type="submission" date="2017-10" db="EMBL/GenBank/DDBJ databases">
        <title>Draft genome of Longimonas halophila.</title>
        <authorList>
            <person name="Goh K.M."/>
            <person name="Shamsir M.S."/>
            <person name="Lim S.W."/>
        </authorList>
    </citation>
    <scope>NUCLEOTIDE SEQUENCE [LARGE SCALE GENOMIC DNA]</scope>
    <source>
        <strain evidence="11 12">KCTC 42399</strain>
    </source>
</reference>
<evidence type="ECO:0000313" key="11">
    <source>
        <dbReference type="EMBL" id="PEN05190.1"/>
    </source>
</evidence>
<sequence length="756" mass="84136">MYLYRRAALDVTLSPHRARSTPKLQETATACGLPDASLNFFCPNAGSSLMSSVSPSVSDRSTTTPDYQALYETAPVAYFSVSPGGYIQMLNPYAADLLGYKRRALVGQSALSICPPGPEGRERALQVLQQVQQGHSVEKAEMRMVRSSGTELWVHLTVHPVQNDDGTIERFQSIVTDITSRKEMQAQLETNQVALESRVQARTAELERVNEELRAEIRERRAVQEQQQRQLAAMDAAMAGMSIHAPNGAFRYANQAHATIYGYDDPEELIGESWRILYDAQEQAYIEAEVFPVLDRGEQWSGDLTGLRRDGSTFPVYLTLTPLDDGGLTCICEDITARKEREQQLELYTRRLEVLRDIDQAILQAQSPADIAQAAMKRLHHLVPCSRSSVALLDRNTNEGTVLARYSAGESMLDSGVTVPLSHFQFTEAALHQQHHIVEDIRSVKQTPLIQQLREEGIQAFMTLPMSMEDTLIGIVNLGTEDPGCFTEQEQRIAQEVTDQLTIALRQAQLLEQVQQHTERLEQRVEERTKELESFTYSVSHDLRTPLRAVDGFSRMLLNAHSDQLDDEGQRLLGVIVESAQRMGQLIDDLLALSRLGSREMRSGPIDMDALVDDVIDELDRAHPDRNIVFSCDPLPRTCGDRSMVRQALTNLLSNAVKFTQDEAPARIRITSDTKADVPTYVIEDNGAGFDMAYADKLFGVFQRLHDDDAFEGTGVGLAIVERVVQRHGGHVEAEGAVGEGASFTFTLPKETATPP</sequence>
<dbReference type="Pfam" id="PF00512">
    <property type="entry name" value="HisKA"/>
    <property type="match status" value="1"/>
</dbReference>
<dbReference type="Gene3D" id="3.30.450.40">
    <property type="match status" value="1"/>
</dbReference>
<dbReference type="InterPro" id="IPR000014">
    <property type="entry name" value="PAS"/>
</dbReference>
<dbReference type="PANTHER" id="PTHR42878:SF15">
    <property type="entry name" value="BACTERIOPHYTOCHROME"/>
    <property type="match status" value="1"/>
</dbReference>